<comment type="caution">
    <text evidence="6">The sequence shown here is derived from an EMBL/GenBank/DDBJ whole genome shotgun (WGS) entry which is preliminary data.</text>
</comment>
<keyword evidence="7" id="KW-1185">Reference proteome</keyword>
<dbReference type="InterPro" id="IPR036477">
    <property type="entry name" value="Formyl_transf_N_sf"/>
</dbReference>
<evidence type="ECO:0000313" key="6">
    <source>
        <dbReference type="EMBL" id="GGN72040.1"/>
    </source>
</evidence>
<feature type="binding site" evidence="4">
    <location>
        <position position="74"/>
    </location>
    <ligand>
        <name>(6R)-10-formyltetrahydrofolate</name>
        <dbReference type="ChEBI" id="CHEBI:195366"/>
    </ligand>
</feature>
<accession>A0ABQ2K8L6</accession>
<dbReference type="Proteomes" id="UP000658127">
    <property type="component" value="Unassembled WGS sequence"/>
</dbReference>
<dbReference type="PANTHER" id="PTHR43369:SF2">
    <property type="entry name" value="PHOSPHORIBOSYLGLYCINAMIDE FORMYLTRANSFERASE"/>
    <property type="match status" value="1"/>
</dbReference>
<evidence type="ECO:0000256" key="4">
    <source>
        <dbReference type="HAMAP-Rule" id="MF_01930"/>
    </source>
</evidence>
<dbReference type="InterPro" id="IPR004607">
    <property type="entry name" value="GART"/>
</dbReference>
<dbReference type="Pfam" id="PF00551">
    <property type="entry name" value="Formyl_trans_N"/>
    <property type="match status" value="1"/>
</dbReference>
<proteinExistence type="inferred from homology"/>
<dbReference type="EMBL" id="BMNE01000001">
    <property type="protein sequence ID" value="GGN72040.1"/>
    <property type="molecule type" value="Genomic_DNA"/>
</dbReference>
<dbReference type="PANTHER" id="PTHR43369">
    <property type="entry name" value="PHOSPHORIBOSYLGLYCINAMIDE FORMYLTRANSFERASE"/>
    <property type="match status" value="1"/>
</dbReference>
<comment type="pathway">
    <text evidence="1 4">Purine metabolism; IMP biosynthesis via de novo pathway; N(2)-formyl-N(1)-(5-phospho-D-ribosyl)glycinamide from N(1)-(5-phospho-D-ribosyl)glycinamide (10-formyl THF route): step 1/1.</text>
</comment>
<dbReference type="Gene3D" id="3.40.50.170">
    <property type="entry name" value="Formyl transferase, N-terminal domain"/>
    <property type="match status" value="1"/>
</dbReference>
<dbReference type="SUPFAM" id="SSF53328">
    <property type="entry name" value="Formyltransferase"/>
    <property type="match status" value="1"/>
</dbReference>
<evidence type="ECO:0000256" key="3">
    <source>
        <dbReference type="ARBA" id="ARBA00022755"/>
    </source>
</evidence>
<evidence type="ECO:0000259" key="5">
    <source>
        <dbReference type="Pfam" id="PF00551"/>
    </source>
</evidence>
<keyword evidence="2 4" id="KW-0808">Transferase</keyword>
<feature type="binding site" evidence="4">
    <location>
        <begin position="26"/>
        <end position="28"/>
    </location>
    <ligand>
        <name>N(1)-(5-phospho-beta-D-ribosyl)glycinamide</name>
        <dbReference type="ChEBI" id="CHEBI:143788"/>
    </ligand>
</feature>
<name>A0ABQ2K8L6_9NOCA</name>
<dbReference type="CDD" id="cd08645">
    <property type="entry name" value="FMT_core_GART"/>
    <property type="match status" value="1"/>
</dbReference>
<dbReference type="EC" id="2.1.2.2" evidence="4"/>
<keyword evidence="3 4" id="KW-0658">Purine biosynthesis</keyword>
<dbReference type="NCBIfam" id="TIGR00639">
    <property type="entry name" value="PurN"/>
    <property type="match status" value="1"/>
</dbReference>
<comment type="similarity">
    <text evidence="4">Belongs to the GART family.</text>
</comment>
<feature type="site" description="Raises pKa of active site His" evidence="4">
    <location>
        <position position="164"/>
    </location>
</feature>
<comment type="caution">
    <text evidence="4">Lacks conserved residue(s) required for the propagation of feature annotation.</text>
</comment>
<dbReference type="HAMAP" id="MF_01930">
    <property type="entry name" value="PurN"/>
    <property type="match status" value="1"/>
</dbReference>
<gene>
    <name evidence="4 6" type="primary">purN</name>
    <name evidence="6" type="ORF">GCM10011610_13000</name>
</gene>
<evidence type="ECO:0000256" key="2">
    <source>
        <dbReference type="ARBA" id="ARBA00022679"/>
    </source>
</evidence>
<organism evidence="6 7">
    <name type="scientific">Nocardia rhizosphaerihabitans</name>
    <dbReference type="NCBI Taxonomy" id="1691570"/>
    <lineage>
        <taxon>Bacteria</taxon>
        <taxon>Bacillati</taxon>
        <taxon>Actinomycetota</taxon>
        <taxon>Actinomycetes</taxon>
        <taxon>Mycobacteriales</taxon>
        <taxon>Nocardiaceae</taxon>
        <taxon>Nocardia</taxon>
    </lineage>
</organism>
<sequence length="216" mass="23255">MRAGPELESLPFVSKLRVGVLVSHNGSNLRALHRAASQPEAPFEVVAVISNNSGSPGLAYARENRIATRHLSGRTHPDPEQLDSAICATFVGHSVELIVTAGYMKKLGPRTREQFAPRILNIHPALLPRFGGPGMHGNHVHQAVLDSGDSVSGPSVHIVEDEYDTGEVIAQLEVPVLADDTVDTLAARVLTAEHTLLPLVVQQIATRQMSVGQRRL</sequence>
<feature type="domain" description="Formyl transferase N-terminal" evidence="5">
    <location>
        <begin position="17"/>
        <end position="201"/>
    </location>
</feature>
<protein>
    <recommendedName>
        <fullName evidence="4">Phosphoribosylglycinamide formyltransferase</fullName>
        <ecNumber evidence="4">2.1.2.2</ecNumber>
    </recommendedName>
    <alternativeName>
        <fullName evidence="4">5'-phosphoribosylglycinamide transformylase</fullName>
    </alternativeName>
    <alternativeName>
        <fullName evidence="4">GAR transformylase</fullName>
        <shortName evidence="4">GART</shortName>
    </alternativeName>
</protein>
<comment type="function">
    <text evidence="4">Catalyzes the transfer of a formyl group from 10-formyltetrahydrofolate to 5-phospho-ribosyl-glycinamide (GAR), producing 5-phospho-ribosyl-N-formylglycinamide (FGAR) and tetrahydrofolate.</text>
</comment>
<evidence type="ECO:0000313" key="7">
    <source>
        <dbReference type="Proteomes" id="UP000658127"/>
    </source>
</evidence>
<evidence type="ECO:0000256" key="1">
    <source>
        <dbReference type="ARBA" id="ARBA00005054"/>
    </source>
</evidence>
<comment type="catalytic activity">
    <reaction evidence="4">
        <text>N(1)-(5-phospho-beta-D-ribosyl)glycinamide + (6R)-10-formyltetrahydrofolate = N(2)-formyl-N(1)-(5-phospho-beta-D-ribosyl)glycinamide + (6S)-5,6,7,8-tetrahydrofolate + H(+)</text>
        <dbReference type="Rhea" id="RHEA:15053"/>
        <dbReference type="ChEBI" id="CHEBI:15378"/>
        <dbReference type="ChEBI" id="CHEBI:57453"/>
        <dbReference type="ChEBI" id="CHEBI:143788"/>
        <dbReference type="ChEBI" id="CHEBI:147286"/>
        <dbReference type="ChEBI" id="CHEBI:195366"/>
        <dbReference type="EC" id="2.1.2.2"/>
    </reaction>
</comment>
<feature type="active site" description="Proton donor" evidence="4">
    <location>
        <position position="123"/>
    </location>
</feature>
<feature type="binding site" evidence="4">
    <location>
        <position position="121"/>
    </location>
    <ligand>
        <name>(6R)-10-formyltetrahydrofolate</name>
        <dbReference type="ChEBI" id="CHEBI:195366"/>
    </ligand>
</feature>
<dbReference type="InterPro" id="IPR002376">
    <property type="entry name" value="Formyl_transf_N"/>
</dbReference>
<reference evidence="7" key="1">
    <citation type="journal article" date="2019" name="Int. J. Syst. Evol. Microbiol.">
        <title>The Global Catalogue of Microorganisms (GCM) 10K type strain sequencing project: providing services to taxonomists for standard genome sequencing and annotation.</title>
        <authorList>
            <consortium name="The Broad Institute Genomics Platform"/>
            <consortium name="The Broad Institute Genome Sequencing Center for Infectious Disease"/>
            <person name="Wu L."/>
            <person name="Ma J."/>
        </authorList>
    </citation>
    <scope>NUCLEOTIDE SEQUENCE [LARGE SCALE GENOMIC DNA]</scope>
    <source>
        <strain evidence="7">CGMCC 4.7329</strain>
    </source>
</reference>